<dbReference type="Gene3D" id="3.30.565.10">
    <property type="entry name" value="Histidine kinase-like ATPase, C-terminal domain"/>
    <property type="match status" value="1"/>
</dbReference>
<reference evidence="3 4" key="1">
    <citation type="submission" date="2021-01" db="EMBL/GenBank/DDBJ databases">
        <title>Genome sequence of Shewanella schlegeliana JCM 11561.</title>
        <authorList>
            <person name="Zhang H."/>
            <person name="Li C."/>
        </authorList>
    </citation>
    <scope>NUCLEOTIDE SEQUENCE [LARGE SCALE GENOMIC DNA]</scope>
    <source>
        <strain evidence="3 4">JCM 11561</strain>
    </source>
</reference>
<organism evidence="3 4">
    <name type="scientific">Shewanella schlegeliana</name>
    <dbReference type="NCBI Taxonomy" id="190308"/>
    <lineage>
        <taxon>Bacteria</taxon>
        <taxon>Pseudomonadati</taxon>
        <taxon>Pseudomonadota</taxon>
        <taxon>Gammaproteobacteria</taxon>
        <taxon>Alteromonadales</taxon>
        <taxon>Shewanellaceae</taxon>
        <taxon>Shewanella</taxon>
    </lineage>
</organism>
<evidence type="ECO:0000259" key="2">
    <source>
        <dbReference type="Pfam" id="PF13581"/>
    </source>
</evidence>
<sequence>MNSLQFNLNRNIFANHSISREIEQFMLQNQVSDTKRFKVITCVLEAVSNVFTHAAPKINSLIIVLHCDHQQIVIDLLDNSQMQPLTPPTDCPPADAVSGRGLWIIKSWMDSVRIQETVAGTHLQFSIAV</sequence>
<keyword evidence="4" id="KW-1185">Reference proteome</keyword>
<dbReference type="EMBL" id="JAESVD010000001">
    <property type="protein sequence ID" value="MBL4911648.1"/>
    <property type="molecule type" value="Genomic_DNA"/>
</dbReference>
<protein>
    <submittedName>
        <fullName evidence="3">ATP-binding protein</fullName>
    </submittedName>
</protein>
<dbReference type="InterPro" id="IPR050267">
    <property type="entry name" value="Anti-sigma-factor_SerPK"/>
</dbReference>
<comment type="caution">
    <text evidence="3">The sequence shown here is derived from an EMBL/GenBank/DDBJ whole genome shotgun (WGS) entry which is preliminary data.</text>
</comment>
<dbReference type="PANTHER" id="PTHR35526">
    <property type="entry name" value="ANTI-SIGMA-F FACTOR RSBW-RELATED"/>
    <property type="match status" value="1"/>
</dbReference>
<dbReference type="CDD" id="cd16936">
    <property type="entry name" value="HATPase_RsbW-like"/>
    <property type="match status" value="1"/>
</dbReference>
<dbReference type="SUPFAM" id="SSF55874">
    <property type="entry name" value="ATPase domain of HSP90 chaperone/DNA topoisomerase II/histidine kinase"/>
    <property type="match status" value="1"/>
</dbReference>
<dbReference type="Pfam" id="PF13581">
    <property type="entry name" value="HATPase_c_2"/>
    <property type="match status" value="1"/>
</dbReference>
<keyword evidence="1" id="KW-0418">Kinase</keyword>
<evidence type="ECO:0000313" key="4">
    <source>
        <dbReference type="Proteomes" id="UP000604898"/>
    </source>
</evidence>
<evidence type="ECO:0000313" key="3">
    <source>
        <dbReference type="EMBL" id="MBL4911648.1"/>
    </source>
</evidence>
<keyword evidence="1" id="KW-0808">Transferase</keyword>
<dbReference type="InterPro" id="IPR036890">
    <property type="entry name" value="HATPase_C_sf"/>
</dbReference>
<keyword evidence="3" id="KW-0547">Nucleotide-binding</keyword>
<feature type="domain" description="Histidine kinase/HSP90-like ATPase" evidence="2">
    <location>
        <begin position="18"/>
        <end position="126"/>
    </location>
</feature>
<dbReference type="PANTHER" id="PTHR35526:SF3">
    <property type="entry name" value="ANTI-SIGMA-F FACTOR RSBW"/>
    <property type="match status" value="1"/>
</dbReference>
<evidence type="ECO:0000256" key="1">
    <source>
        <dbReference type="ARBA" id="ARBA00022527"/>
    </source>
</evidence>
<accession>A0ABS1ST21</accession>
<dbReference type="Proteomes" id="UP000604898">
    <property type="component" value="Unassembled WGS sequence"/>
</dbReference>
<proteinExistence type="predicted"/>
<gene>
    <name evidence="3" type="ORF">JMA39_00530</name>
</gene>
<keyword evidence="3" id="KW-0067">ATP-binding</keyword>
<dbReference type="InterPro" id="IPR003594">
    <property type="entry name" value="HATPase_dom"/>
</dbReference>
<name>A0ABS1ST21_9GAMM</name>
<dbReference type="RefSeq" id="WP_202719898.1">
    <property type="nucleotide sequence ID" value="NZ_BPEX01000033.1"/>
</dbReference>
<dbReference type="GO" id="GO:0005524">
    <property type="term" value="F:ATP binding"/>
    <property type="evidence" value="ECO:0007669"/>
    <property type="project" value="UniProtKB-KW"/>
</dbReference>
<keyword evidence="1" id="KW-0723">Serine/threonine-protein kinase</keyword>